<evidence type="ECO:0000313" key="2">
    <source>
        <dbReference type="Proteomes" id="UP001556631"/>
    </source>
</evidence>
<dbReference type="Proteomes" id="UP001556631">
    <property type="component" value="Unassembled WGS sequence"/>
</dbReference>
<name>A0ABV3T2R0_9ACTN</name>
<keyword evidence="2" id="KW-1185">Reference proteome</keyword>
<comment type="caution">
    <text evidence="1">The sequence shown here is derived from an EMBL/GenBank/DDBJ whole genome shotgun (WGS) entry which is preliminary data.</text>
</comment>
<gene>
    <name evidence="1" type="ORF">AB3X52_17940</name>
</gene>
<proteinExistence type="predicted"/>
<accession>A0ABV3T2R0</accession>
<protein>
    <recommendedName>
        <fullName evidence="3">HNH endonuclease</fullName>
    </recommendedName>
</protein>
<evidence type="ECO:0008006" key="3">
    <source>
        <dbReference type="Google" id="ProtNLM"/>
    </source>
</evidence>
<sequence length="98" mass="10357">MPIATATKVEVLRVLVQAGPAARALLSSAECDLLIETCADVARMADDLPGPQPRDRGRAARDGTSLLLELGCPRVDGQLRGALARAVERVVVRRLSVA</sequence>
<reference evidence="1 2" key="1">
    <citation type="submission" date="2024-07" db="EMBL/GenBank/DDBJ databases">
        <authorList>
            <person name="Lee S."/>
            <person name="Kang M."/>
        </authorList>
    </citation>
    <scope>NUCLEOTIDE SEQUENCE [LARGE SCALE GENOMIC DNA]</scope>
    <source>
        <strain evidence="1 2">DS6</strain>
    </source>
</reference>
<evidence type="ECO:0000313" key="1">
    <source>
        <dbReference type="EMBL" id="MEX0429503.1"/>
    </source>
</evidence>
<organism evidence="1 2">
    <name type="scientific">Nocardioides eburneus</name>
    <dbReference type="NCBI Taxonomy" id="3231482"/>
    <lineage>
        <taxon>Bacteria</taxon>
        <taxon>Bacillati</taxon>
        <taxon>Actinomycetota</taxon>
        <taxon>Actinomycetes</taxon>
        <taxon>Propionibacteriales</taxon>
        <taxon>Nocardioidaceae</taxon>
        <taxon>Nocardioides</taxon>
    </lineage>
</organism>
<dbReference type="RefSeq" id="WP_367995470.1">
    <property type="nucleotide sequence ID" value="NZ_JBFPJR010000045.1"/>
</dbReference>
<dbReference type="EMBL" id="JBFPJR010000045">
    <property type="protein sequence ID" value="MEX0429503.1"/>
    <property type="molecule type" value="Genomic_DNA"/>
</dbReference>